<name>X0TWL8_9ZZZZ</name>
<accession>X0TWL8</accession>
<sequence length="47" mass="5413">MLWYIEYASLANDSMFHFIIKNTQIIGMSEKSRKMCAAATYSACMNK</sequence>
<reference evidence="1" key="1">
    <citation type="journal article" date="2014" name="Front. Microbiol.">
        <title>High frequency of phylogenetically diverse reductive dehalogenase-homologous genes in deep subseafloor sedimentary metagenomes.</title>
        <authorList>
            <person name="Kawai M."/>
            <person name="Futagami T."/>
            <person name="Toyoda A."/>
            <person name="Takaki Y."/>
            <person name="Nishi S."/>
            <person name="Hori S."/>
            <person name="Arai W."/>
            <person name="Tsubouchi T."/>
            <person name="Morono Y."/>
            <person name="Uchiyama I."/>
            <person name="Ito T."/>
            <person name="Fujiyama A."/>
            <person name="Inagaki F."/>
            <person name="Takami H."/>
        </authorList>
    </citation>
    <scope>NUCLEOTIDE SEQUENCE</scope>
    <source>
        <strain evidence="1">Expedition CK06-06</strain>
    </source>
</reference>
<proteinExistence type="predicted"/>
<protein>
    <submittedName>
        <fullName evidence="1">Uncharacterized protein</fullName>
    </submittedName>
</protein>
<comment type="caution">
    <text evidence="1">The sequence shown here is derived from an EMBL/GenBank/DDBJ whole genome shotgun (WGS) entry which is preliminary data.</text>
</comment>
<organism evidence="1">
    <name type="scientific">marine sediment metagenome</name>
    <dbReference type="NCBI Taxonomy" id="412755"/>
    <lineage>
        <taxon>unclassified sequences</taxon>
        <taxon>metagenomes</taxon>
        <taxon>ecological metagenomes</taxon>
    </lineage>
</organism>
<gene>
    <name evidence="1" type="ORF">S01H1_21851</name>
</gene>
<dbReference type="AlphaFoldDB" id="X0TWL8"/>
<dbReference type="EMBL" id="BARS01012198">
    <property type="protein sequence ID" value="GAF97963.1"/>
    <property type="molecule type" value="Genomic_DNA"/>
</dbReference>
<evidence type="ECO:0000313" key="1">
    <source>
        <dbReference type="EMBL" id="GAF97963.1"/>
    </source>
</evidence>